<dbReference type="Proteomes" id="UP000035760">
    <property type="component" value="Unassembled WGS sequence"/>
</dbReference>
<evidence type="ECO:0000313" key="2">
    <source>
        <dbReference type="Proteomes" id="UP000035760"/>
    </source>
</evidence>
<organism evidence="1 2">
    <name type="scientific">Candidatus Competibacter denitrificans Run_A_D11</name>
    <dbReference type="NCBI Taxonomy" id="1400863"/>
    <lineage>
        <taxon>Bacteria</taxon>
        <taxon>Pseudomonadati</taxon>
        <taxon>Pseudomonadota</taxon>
        <taxon>Gammaproteobacteria</taxon>
        <taxon>Candidatus Competibacteraceae</taxon>
        <taxon>Candidatus Competibacter</taxon>
    </lineage>
</organism>
<proteinExistence type="predicted"/>
<gene>
    <name evidence="1" type="ORF">BN873_300026</name>
</gene>
<dbReference type="EMBL" id="CBTJ020000037">
    <property type="protein sequence ID" value="CDI02405.1"/>
    <property type="molecule type" value="Genomic_DNA"/>
</dbReference>
<protein>
    <submittedName>
        <fullName evidence="1">Uncharacterized protein</fullName>
    </submittedName>
</protein>
<comment type="caution">
    <text evidence="1">The sequence shown here is derived from an EMBL/GenBank/DDBJ whole genome shotgun (WGS) entry which is preliminary data.</text>
</comment>
<reference evidence="1" key="1">
    <citation type="submission" date="2013-07" db="EMBL/GenBank/DDBJ databases">
        <authorList>
            <person name="McIlroy S."/>
        </authorList>
    </citation>
    <scope>NUCLEOTIDE SEQUENCE [LARGE SCALE GENOMIC DNA]</scope>
    <source>
        <strain evidence="1">Run_A_D11</strain>
    </source>
</reference>
<name>W6M9G9_9GAMM</name>
<dbReference type="AlphaFoldDB" id="W6M9G9"/>
<accession>W6M9G9</accession>
<reference evidence="1" key="2">
    <citation type="submission" date="2014-03" db="EMBL/GenBank/DDBJ databases">
        <title>Candidatus Competibacter-lineage genomes retrieved from metagenomes reveal functional metabolic diversity.</title>
        <authorList>
            <person name="McIlroy S.J."/>
            <person name="Albertsen M."/>
            <person name="Andresen E.K."/>
            <person name="Saunders A.M."/>
            <person name="Kristiansen R."/>
            <person name="Stokholm-Bjerregaard M."/>
            <person name="Nielsen K.L."/>
            <person name="Nielsen P.H."/>
        </authorList>
    </citation>
    <scope>NUCLEOTIDE SEQUENCE</scope>
    <source>
        <strain evidence="1">Run_A_D11</strain>
    </source>
</reference>
<evidence type="ECO:0000313" key="1">
    <source>
        <dbReference type="EMBL" id="CDI02405.1"/>
    </source>
</evidence>
<keyword evidence="2" id="KW-1185">Reference proteome</keyword>
<sequence length="61" mass="6568">MNPELPRLAGAAGKSQKIALTGCIQELRLHQQGAGIEDYPALIVAPERFPDKGMQALLNIL</sequence>